<evidence type="ECO:0000256" key="1">
    <source>
        <dbReference type="SAM" id="SignalP"/>
    </source>
</evidence>
<dbReference type="GO" id="GO:0016787">
    <property type="term" value="F:hydrolase activity"/>
    <property type="evidence" value="ECO:0007669"/>
    <property type="project" value="InterPro"/>
</dbReference>
<dbReference type="SUPFAM" id="SSF49785">
    <property type="entry name" value="Galactose-binding domain-like"/>
    <property type="match status" value="2"/>
</dbReference>
<dbReference type="Gene3D" id="2.60.120.200">
    <property type="match status" value="1"/>
</dbReference>
<feature type="domain" description="PA14" evidence="3">
    <location>
        <begin position="53"/>
        <end position="199"/>
    </location>
</feature>
<proteinExistence type="predicted"/>
<dbReference type="Gene3D" id="2.60.120.260">
    <property type="entry name" value="Galactose-binding domain-like"/>
    <property type="match status" value="2"/>
</dbReference>
<evidence type="ECO:0000259" key="3">
    <source>
        <dbReference type="PROSITE" id="PS51820"/>
    </source>
</evidence>
<dbReference type="CDD" id="cd04083">
    <property type="entry name" value="CBM35_Lmo2446-like"/>
    <property type="match status" value="2"/>
</dbReference>
<comment type="caution">
    <text evidence="4">The sequence shown here is derived from an EMBL/GenBank/DDBJ whole genome shotgun (WGS) entry which is preliminary data.</text>
</comment>
<sequence>MSPTPHHPPARGARRLLAGGLAAALGAGVLAATAAPATAAVAAAVVPAAVPTGHVPGVTMRVYQVPYSLTNLCTLKSGQTPSVDQLKQTIDWKSPADFGADTFPDRFITQAIATLTVETAGTYQFELRSDDGSRMSIDDQVVLDHDGLHGDEPKTASKALTAGAHSLLVEHFEAGGGERLTLSWKKPGDTAFSVVPSSVLSTPDKVTRVVAPGNKECEGAQDSPGDGLQLDGVNPAYEVTNLRPDGFQPKVTGMAWDGDDLILTTWGGTGDPVNQTSEGKLYRLTGVKTATGPSGVTVKELAGKLREPQGVAVVDVDGNGRPEYYVAEKDQISTFVDENTDGTFDGPKATFWKVPTSGNFHEFAFGLLYKDGKFHLNLSVAIDYGGATTTPQPAPLVDGKQLRGDSITVDAKTKEMKIVAGGLRTPNGIGFGPEGGTFVTDNQGGWLPANKLVQIKQDRFFNHMTTPAGPFQSNPVSKPVLWLPQNEIANSPSTPVLIPEGQPFAGQMMIGDVTYGGLQRAFLEKVDGEYQGAVFRGTQGLEAGVNEVLLGDGGMLITGGIGGGGNWEQAGKLTYGLQKLTPTGVAPFEMKSVEVVPGGFRVTYTEPVSAATLASLATKYTVKQWGYRPTAQYGGPKVDEQTLTVTSATASADGRSVTLAIDGLRPDRVVHIRSPRPFTSADGDSLYSTEAWYTLNSYPGYVAPPAAKGVYEQEDQQLLGTANVQTEHEGFSGGGYVGGFEKAGAGVVSAVTTDAAGTYDLSLRYANGPNPFQGPKTVSLVVNDVKQQITLPSTGTWKTYGTFRTTVELKAGANTVALRYDEGDQGNVNLDRMDVTPQGGTRYELEEGTLAGGAKVDTEHAGFSGTGFVAGIEKAGASTTVSVNATVAGDHAVTLRYANGPNPQPDQTKRMTLEVNGTARTIQLPPTGSWKTWGTWTGTVPLKVGANAVTLRYGTSDDGNVNLDALDVKAPAPVACTPVASPNDTFDGTALDTCRWTNVLNEDASGYRVSGGKLEIDAKSGDLSGAQTDAKNLVLQPVVGGDTSTWMTETTLSVDGSDDYLQAGLLVWGDNGNYGKVVVMRHPQNGWVTELGRVTNGNLAYQNAKLVDGQQQAITLRMWSDGELLRGAYSVDDGTTWVPIGDGLGVAGLSNPLVGLAAYNGTGKERASFDSFTLSEPPATPDPLASCQPVTPEAGYKALFDGTRASLANWTHAGGGRFAGQADCSIKSVGDFGLMVHNDPIDYAYSLKLDWMKPGDDNSGIFVGFPDPKGSSQTPIDLGHEIQIDSTDADSKTTGAIYNFQSADLAARDAALKPDGEWNAYEIRVEGNRIRVYLNGTLVNDFTNTDPKRMTEPSYIGLQTHGSGDDVFFRNVRIKNLDAPVETPGETPPTTQPVTPVVPPVTTTPPLAQPVLGSTKVDAVKKRRAAKMEVVCPPGGAACTGTVALKVGGKVVGTGSFSVAAGDSAMVKVKLKKRARTLLAKKPRVKGSLVITLADGSTTTTKVRLTR</sequence>
<keyword evidence="1" id="KW-0732">Signal</keyword>
<evidence type="ECO:0000313" key="5">
    <source>
        <dbReference type="Proteomes" id="UP000473325"/>
    </source>
</evidence>
<dbReference type="InterPro" id="IPR008979">
    <property type="entry name" value="Galactose-bd-like_sf"/>
</dbReference>
<dbReference type="EMBL" id="WUEK01000011">
    <property type="protein sequence ID" value="MXG91270.1"/>
    <property type="molecule type" value="Genomic_DNA"/>
</dbReference>
<dbReference type="InterPro" id="IPR005084">
    <property type="entry name" value="CBM6"/>
</dbReference>
<name>A0A6L7EWW7_9ACTN</name>
<dbReference type="Pfam" id="PF06439">
    <property type="entry name" value="3keto-disac_hyd"/>
    <property type="match status" value="1"/>
</dbReference>
<evidence type="ECO:0000313" key="4">
    <source>
        <dbReference type="EMBL" id="MXG91270.1"/>
    </source>
</evidence>
<organism evidence="4 5">
    <name type="scientific">Nocardioides flavescens</name>
    <dbReference type="NCBI Taxonomy" id="2691959"/>
    <lineage>
        <taxon>Bacteria</taxon>
        <taxon>Bacillati</taxon>
        <taxon>Actinomycetota</taxon>
        <taxon>Actinomycetes</taxon>
        <taxon>Propionibacteriales</taxon>
        <taxon>Nocardioidaceae</taxon>
        <taxon>Nocardioides</taxon>
    </lineage>
</organism>
<dbReference type="InterPro" id="IPR041542">
    <property type="entry name" value="GH43_C2"/>
</dbReference>
<accession>A0A6L7EWW7</accession>
<dbReference type="InterPro" id="IPR010496">
    <property type="entry name" value="AL/BT2_dom"/>
</dbReference>
<dbReference type="SUPFAM" id="SSF49899">
    <property type="entry name" value="Concanavalin A-like lectins/glucanases"/>
    <property type="match status" value="1"/>
</dbReference>
<dbReference type="PANTHER" id="PTHR33546:SF1">
    <property type="entry name" value="LARGE, MULTIFUNCTIONAL SECRETED PROTEIN"/>
    <property type="match status" value="1"/>
</dbReference>
<dbReference type="Proteomes" id="UP000473325">
    <property type="component" value="Unassembled WGS sequence"/>
</dbReference>
<dbReference type="GO" id="GO:0030246">
    <property type="term" value="F:carbohydrate binding"/>
    <property type="evidence" value="ECO:0007669"/>
    <property type="project" value="InterPro"/>
</dbReference>
<dbReference type="SMART" id="SM00758">
    <property type="entry name" value="PA14"/>
    <property type="match status" value="1"/>
</dbReference>
<dbReference type="SUPFAM" id="SSF56988">
    <property type="entry name" value="Anthrax protective antigen"/>
    <property type="match status" value="1"/>
</dbReference>
<feature type="chain" id="PRO_5026862979" evidence="1">
    <location>
        <begin position="40"/>
        <end position="1507"/>
    </location>
</feature>
<feature type="signal peptide" evidence="1">
    <location>
        <begin position="1"/>
        <end position="39"/>
    </location>
</feature>
<dbReference type="Pfam" id="PF16990">
    <property type="entry name" value="CBM_35"/>
    <property type="match status" value="2"/>
</dbReference>
<dbReference type="PROSITE" id="PS51318">
    <property type="entry name" value="TAT"/>
    <property type="match status" value="1"/>
</dbReference>
<dbReference type="InterPro" id="IPR013320">
    <property type="entry name" value="ConA-like_dom_sf"/>
</dbReference>
<dbReference type="InterPro" id="IPR011658">
    <property type="entry name" value="PA14_dom"/>
</dbReference>
<dbReference type="Pfam" id="PF07691">
    <property type="entry name" value="PA14"/>
    <property type="match status" value="1"/>
</dbReference>
<dbReference type="PROSITE" id="PS51820">
    <property type="entry name" value="PA14"/>
    <property type="match status" value="1"/>
</dbReference>
<dbReference type="InterPro" id="IPR006311">
    <property type="entry name" value="TAT_signal"/>
</dbReference>
<protein>
    <submittedName>
        <fullName evidence="4">DUF1080 domain-containing protein</fullName>
    </submittedName>
</protein>
<keyword evidence="5" id="KW-1185">Reference proteome</keyword>
<gene>
    <name evidence="4" type="ORF">GRQ65_17115</name>
</gene>
<dbReference type="Pfam" id="PF17851">
    <property type="entry name" value="GH43_C2"/>
    <property type="match status" value="1"/>
</dbReference>
<dbReference type="Gene3D" id="3.90.182.10">
    <property type="entry name" value="Toxin - Anthrax Protective Antigen,domain 1"/>
    <property type="match status" value="1"/>
</dbReference>
<reference evidence="4 5" key="1">
    <citation type="submission" date="2019-12" db="EMBL/GenBank/DDBJ databases">
        <authorList>
            <person name="Kun Z."/>
        </authorList>
    </citation>
    <scope>NUCLEOTIDE SEQUENCE [LARGE SCALE GENOMIC DNA]</scope>
    <source>
        <strain evidence="4 5">YIM 123512</strain>
    </source>
</reference>
<evidence type="ECO:0000259" key="2">
    <source>
        <dbReference type="PROSITE" id="PS51175"/>
    </source>
</evidence>
<dbReference type="PANTHER" id="PTHR33546">
    <property type="entry name" value="LARGE, MULTIFUNCTIONAL SECRETED PROTEIN-RELATED"/>
    <property type="match status" value="1"/>
</dbReference>
<dbReference type="RefSeq" id="WP_160879205.1">
    <property type="nucleotide sequence ID" value="NZ_WUEK01000011.1"/>
</dbReference>
<feature type="domain" description="CBM6" evidence="2">
    <location>
        <begin position="709"/>
        <end position="836"/>
    </location>
</feature>
<dbReference type="InterPro" id="IPR037524">
    <property type="entry name" value="PA14/GLEYA"/>
</dbReference>
<dbReference type="Gene3D" id="2.60.120.560">
    <property type="entry name" value="Exo-inulinase, domain 1"/>
    <property type="match status" value="1"/>
</dbReference>
<dbReference type="PROSITE" id="PS51175">
    <property type="entry name" value="CBM6"/>
    <property type="match status" value="2"/>
</dbReference>
<feature type="domain" description="CBM6" evidence="2">
    <location>
        <begin position="841"/>
        <end position="969"/>
    </location>
</feature>